<evidence type="ECO:0000256" key="3">
    <source>
        <dbReference type="SAM" id="MobiDB-lite"/>
    </source>
</evidence>
<dbReference type="SMART" id="SM00365">
    <property type="entry name" value="LRR_SD22"/>
    <property type="match status" value="4"/>
</dbReference>
<keyword evidence="4" id="KW-1133">Transmembrane helix</keyword>
<keyword evidence="4" id="KW-0472">Membrane</keyword>
<dbReference type="PANTHER" id="PTHR24366:SF96">
    <property type="entry name" value="LEUCINE RICH REPEAT CONTAINING 53"/>
    <property type="match status" value="1"/>
</dbReference>
<evidence type="ECO:0000313" key="6">
    <source>
        <dbReference type="EMBL" id="MBY71617.1"/>
    </source>
</evidence>
<keyword evidence="4" id="KW-0812">Transmembrane</keyword>
<reference evidence="8" key="2">
    <citation type="submission" date="2025-04" db="UniProtKB">
        <authorList>
            <consortium name="RefSeq"/>
        </authorList>
    </citation>
    <scope>IDENTIFICATION</scope>
    <source>
        <tissue evidence="8">Whole body</tissue>
    </source>
</reference>
<evidence type="ECO:0000256" key="5">
    <source>
        <dbReference type="SAM" id="SignalP"/>
    </source>
</evidence>
<feature type="compositionally biased region" description="Pro residues" evidence="3">
    <location>
        <begin position="703"/>
        <end position="715"/>
    </location>
</feature>
<evidence type="ECO:0000313" key="7">
    <source>
        <dbReference type="Proteomes" id="UP000694846"/>
    </source>
</evidence>
<dbReference type="SMART" id="SM00369">
    <property type="entry name" value="LRR_TYP"/>
    <property type="match status" value="9"/>
</dbReference>
<dbReference type="OrthoDB" id="9229163at2759"/>
<feature type="signal peptide" evidence="5">
    <location>
        <begin position="1"/>
        <end position="23"/>
    </location>
</feature>
<name>A0A2S2Q1G6_9HEMI</name>
<evidence type="ECO:0000256" key="1">
    <source>
        <dbReference type="ARBA" id="ARBA00022614"/>
    </source>
</evidence>
<dbReference type="Pfam" id="PF12799">
    <property type="entry name" value="LRR_4"/>
    <property type="match status" value="1"/>
</dbReference>
<evidence type="ECO:0000313" key="8">
    <source>
        <dbReference type="RefSeq" id="XP_025408690.1"/>
    </source>
</evidence>
<gene>
    <name evidence="6" type="primary">Lrrc15_0</name>
    <name evidence="8" type="synonym">LOC112682344</name>
    <name evidence="6" type="ORF">g.122524</name>
</gene>
<dbReference type="InterPro" id="IPR025875">
    <property type="entry name" value="Leu-rich_rpt_4"/>
</dbReference>
<keyword evidence="2" id="KW-0677">Repeat</keyword>
<protein>
    <submittedName>
        <fullName evidence="6">Leucine-rich repeat-containing protein 15</fullName>
    </submittedName>
    <submittedName>
        <fullName evidence="8">Protein slit-like isoform X1</fullName>
    </submittedName>
</protein>
<feature type="region of interest" description="Disordered" evidence="3">
    <location>
        <begin position="675"/>
        <end position="721"/>
    </location>
</feature>
<dbReference type="Proteomes" id="UP000694846">
    <property type="component" value="Unplaced"/>
</dbReference>
<dbReference type="Pfam" id="PF13855">
    <property type="entry name" value="LRR_8"/>
    <property type="match status" value="2"/>
</dbReference>
<keyword evidence="5" id="KW-0732">Signal</keyword>
<sequence>MKISLGIRTGLLVILLCIIKISTEEPFDGKLLLSPKQITCPSQCYCSPIEMLCSGANLTDVLQYGIDFPMILYLDFSNMTLNTIPIEITKIIKCKKLDLSNNNIHELHTFSELNVWHLEELILSNNSINDLSTLNHDLLFNSKEIKLLNLSSNPITHLGYEEHTLLSSNSLEVLDVSNCQITSLIGPLVLSGLKKLEYLNLSNNPLKFFDGVFSYSLKILNIRNCLINYLGERALSDLKNLEIFDASLNEQLFLKSEIQARSLKTIDVSRCSLRTPNLLGMSELRSAFLNENRIRKLVAYQFINNTKLVHLDLSKNSVEILDPLAFYGMTSLAHLDLSTNMIADVAWETITRTLPSLDTLKMSHNFINSVGPMTSRTLRRLDLHHCWITYVSNDAFARLDRLTELVLADNPLQSLQPGGLSSTNLSALDLSYCRLSHLTAREFLNLPNLTELSLTGNRLVTLRNGTFAKCPKLRLVYMDDNPWRCDCYSVNFAYMAHLVNKTNKNAMTIERMPQCLTPDNVTGMPWQVACRNTLTYGRDNRKNFSMAIGVILILCVSGLTAIFMAVHENIKTRRAMRRRRHLDEYGNPTRGGGLGTGADEYFDEYAAAAESARKLSQLPSYDEAIMLPKPPQQLSGQGRFKRHSCTQTEDAAAMVAAAAAEAVVAAAEAHNRLRQAMSGGRDRGHATAAVGRGGGGSDDWFLSPPPPPPPLPPPGLRVTHL</sequence>
<proteinExistence type="predicted"/>
<organism evidence="6">
    <name type="scientific">Sipha flava</name>
    <name type="common">yellow sugarcane aphid</name>
    <dbReference type="NCBI Taxonomy" id="143950"/>
    <lineage>
        <taxon>Eukaryota</taxon>
        <taxon>Metazoa</taxon>
        <taxon>Ecdysozoa</taxon>
        <taxon>Arthropoda</taxon>
        <taxon>Hexapoda</taxon>
        <taxon>Insecta</taxon>
        <taxon>Pterygota</taxon>
        <taxon>Neoptera</taxon>
        <taxon>Paraneoptera</taxon>
        <taxon>Hemiptera</taxon>
        <taxon>Sternorrhyncha</taxon>
        <taxon>Aphidomorpha</taxon>
        <taxon>Aphidoidea</taxon>
        <taxon>Aphididae</taxon>
        <taxon>Sipha</taxon>
    </lineage>
</organism>
<dbReference type="InterPro" id="IPR003591">
    <property type="entry name" value="Leu-rich_rpt_typical-subtyp"/>
</dbReference>
<evidence type="ECO:0000256" key="2">
    <source>
        <dbReference type="ARBA" id="ARBA00022737"/>
    </source>
</evidence>
<dbReference type="RefSeq" id="XP_025408690.1">
    <property type="nucleotide sequence ID" value="XM_025552905.1"/>
</dbReference>
<dbReference type="Gene3D" id="3.80.10.10">
    <property type="entry name" value="Ribonuclease Inhibitor"/>
    <property type="match status" value="3"/>
</dbReference>
<keyword evidence="7" id="KW-1185">Reference proteome</keyword>
<dbReference type="AlphaFoldDB" id="A0A2S2Q1G6"/>
<dbReference type="EMBL" id="GGMS01002414">
    <property type="protein sequence ID" value="MBY71617.1"/>
    <property type="molecule type" value="Transcribed_RNA"/>
</dbReference>
<feature type="transmembrane region" description="Helical" evidence="4">
    <location>
        <begin position="544"/>
        <end position="570"/>
    </location>
</feature>
<dbReference type="SUPFAM" id="SSF52047">
    <property type="entry name" value="RNI-like"/>
    <property type="match status" value="1"/>
</dbReference>
<evidence type="ECO:0000256" key="4">
    <source>
        <dbReference type="SAM" id="Phobius"/>
    </source>
</evidence>
<dbReference type="PROSITE" id="PS51450">
    <property type="entry name" value="LRR"/>
    <property type="match status" value="3"/>
</dbReference>
<dbReference type="InterPro" id="IPR001611">
    <property type="entry name" value="Leu-rich_rpt"/>
</dbReference>
<dbReference type="InterPro" id="IPR032675">
    <property type="entry name" value="LRR_dom_sf"/>
</dbReference>
<feature type="chain" id="PRO_5044578991" evidence="5">
    <location>
        <begin position="24"/>
        <end position="721"/>
    </location>
</feature>
<keyword evidence="1" id="KW-0433">Leucine-rich repeat</keyword>
<reference evidence="6" key="1">
    <citation type="submission" date="2018-04" db="EMBL/GenBank/DDBJ databases">
        <title>Transcriptome assembly of Sipha flava.</title>
        <authorList>
            <person name="Scully E.D."/>
            <person name="Geib S.M."/>
            <person name="Palmer N.A."/>
            <person name="Koch K."/>
            <person name="Bradshaw J."/>
            <person name="Heng-Moss T."/>
            <person name="Sarath G."/>
        </authorList>
    </citation>
    <scope>NUCLEOTIDE SEQUENCE</scope>
</reference>
<dbReference type="PANTHER" id="PTHR24366">
    <property type="entry name" value="IG(IMMUNOGLOBULIN) AND LRR(LEUCINE RICH REPEAT) DOMAINS"/>
    <property type="match status" value="1"/>
</dbReference>
<accession>A0A2S2Q1G6</accession>